<dbReference type="SUPFAM" id="SSF46626">
    <property type="entry name" value="Cytochrome c"/>
    <property type="match status" value="1"/>
</dbReference>
<dbReference type="Pfam" id="PF06283">
    <property type="entry name" value="ThuA"/>
    <property type="match status" value="1"/>
</dbReference>
<evidence type="ECO:0000256" key="2">
    <source>
        <dbReference type="ARBA" id="ARBA00022723"/>
    </source>
</evidence>
<dbReference type="KEGG" id="osu:NT6N_09430"/>
<dbReference type="PANTHER" id="PTHR33546:SF1">
    <property type="entry name" value="LARGE, MULTIFUNCTIONAL SECRETED PROTEIN"/>
    <property type="match status" value="1"/>
</dbReference>
<evidence type="ECO:0000256" key="1">
    <source>
        <dbReference type="ARBA" id="ARBA00022617"/>
    </source>
</evidence>
<reference evidence="8" key="1">
    <citation type="submission" date="2024-07" db="EMBL/GenBank/DDBJ databases">
        <title>Complete genome sequence of Verrucomicrobiaceae bacterium NT6N.</title>
        <authorList>
            <person name="Huang C."/>
            <person name="Takami H."/>
            <person name="Hamasaki K."/>
        </authorList>
    </citation>
    <scope>NUCLEOTIDE SEQUENCE</scope>
    <source>
        <strain evidence="8">NT6N</strain>
    </source>
</reference>
<feature type="signal peptide" evidence="6">
    <location>
        <begin position="1"/>
        <end position="27"/>
    </location>
</feature>
<evidence type="ECO:0000259" key="7">
    <source>
        <dbReference type="PROSITE" id="PS51007"/>
    </source>
</evidence>
<dbReference type="InterPro" id="IPR011042">
    <property type="entry name" value="6-blade_b-propeller_TolB-like"/>
</dbReference>
<evidence type="ECO:0000256" key="6">
    <source>
        <dbReference type="SAM" id="SignalP"/>
    </source>
</evidence>
<dbReference type="EMBL" id="AP026866">
    <property type="protein sequence ID" value="BDS05903.1"/>
    <property type="molecule type" value="Genomic_DNA"/>
</dbReference>
<dbReference type="InterPro" id="IPR029010">
    <property type="entry name" value="ThuA-like"/>
</dbReference>
<protein>
    <recommendedName>
        <fullName evidence="7">Cytochrome c domain-containing protein</fullName>
    </recommendedName>
</protein>
<gene>
    <name evidence="8" type="ORF">NT6N_09430</name>
</gene>
<dbReference type="GO" id="GO:0046872">
    <property type="term" value="F:metal ion binding"/>
    <property type="evidence" value="ECO:0007669"/>
    <property type="project" value="UniProtKB-KW"/>
</dbReference>
<dbReference type="SUPFAM" id="SSF52317">
    <property type="entry name" value="Class I glutamine amidotransferase-like"/>
    <property type="match status" value="1"/>
</dbReference>
<dbReference type="Gene3D" id="3.40.50.880">
    <property type="match status" value="1"/>
</dbReference>
<feature type="domain" description="Cytochrome c" evidence="7">
    <location>
        <begin position="882"/>
        <end position="978"/>
    </location>
</feature>
<keyword evidence="6" id="KW-0732">Signal</keyword>
<feature type="compositionally biased region" description="Basic residues" evidence="5">
    <location>
        <begin position="331"/>
        <end position="348"/>
    </location>
</feature>
<keyword evidence="3 4" id="KW-0408">Iron</keyword>
<dbReference type="SUPFAM" id="SSF50952">
    <property type="entry name" value="Soluble quinoprotein glucose dehydrogenase"/>
    <property type="match status" value="1"/>
</dbReference>
<evidence type="ECO:0000256" key="4">
    <source>
        <dbReference type="PROSITE-ProRule" id="PRU00433"/>
    </source>
</evidence>
<sequence length="979" mass="107404">MKSKPINYVRTVILAVCSFSVVQNAFADDDASSKKTVVFLTADDLRHSTGTHEFYAGAMLLKNSLAESELTKNVECKVINNWAGDASQLTGADLVVHYYGGNKFHLLNKNHQVVRSLADKGVSQMFMHYACDPGSAESDKAVKDWTGGVYKDKFSSNPVWTIDAQLTAHPINNGVDQYQLKDEWYMNIDFESDLKFTKTAPKAGETHCVMHGTHEAVKGIGKIKRVVGDKPTNSQLTVFWAKENQNGGRGMAVTGGHFHANWGNEQFRKQVLNAIVWGLKLDVPAQGIVSPRVTPAMLRANMDERKKGFKKVGQSAQSTKMTADAAEKKNPPKRNARKPKKRAPKKKIPKVDVGVHPLFTLQNLDFLGDDTLKISGMCFHGNSLFVTTMSPDRTNKKPDHNGKVLRIDHIKEAGLNGKKISVTELCGGLYEPAAIAVVGDSIYVGEKHRIIRFDGGVKKDQLDAGNATVMIDGTSTKNFHTYTVGFEKFERDGKTFLCGNFTTAIVLGGKRDKMIPPNKDVHRGSNFILGPVTGNESASDIKLEYFAGGFRTPNGVEVGPDNVVYVADNQGIFNPSNELHRIEPGSFYGHYLYTENGRAAAFQPKGVEPEEGSPSGQQRTTVNLPQGTVANSPAQPHVIHDRKGVLARYNGQILLCEFTKGEILRVAMEEVDGVWQGVVFRHSSGVADKNGNNGFTGGPNRLELGPDGNYYIGQIGAGRLWEYNGRQHGLQRFAVKQKAPSDFNEIVNVNVVDGGFKLEFYRPVPEGSISAEDLAISQWTYQPTQNYGGPPKGTFKLKAASLEFNSDRTSAILKINGLKDGSAKYVLKQGNSSSENSGWVTHVKFDPKVNGKSVFHTKEFWYTLHRKIGGKEAAANEIAELSDDEQIELKFQSLCMACHRETDAGWAAPNLAGILGRKQTVIRDGKEVNVTVDRDYIINAILNPAAEKPKAFKDAIMAPLGLEKKEAGALADYIIGLKK</sequence>
<keyword evidence="1 4" id="KW-0349">Heme</keyword>
<dbReference type="InterPro" id="IPR029062">
    <property type="entry name" value="Class_I_gatase-like"/>
</dbReference>
<dbReference type="AlphaFoldDB" id="A0AAT9FIR0"/>
<keyword evidence="2 4" id="KW-0479">Metal-binding</keyword>
<dbReference type="PANTHER" id="PTHR33546">
    <property type="entry name" value="LARGE, MULTIFUNCTIONAL SECRETED PROTEIN-RELATED"/>
    <property type="match status" value="1"/>
</dbReference>
<evidence type="ECO:0000256" key="5">
    <source>
        <dbReference type="SAM" id="MobiDB-lite"/>
    </source>
</evidence>
<accession>A0AAT9FIR0</accession>
<dbReference type="InterPro" id="IPR036909">
    <property type="entry name" value="Cyt_c-like_dom_sf"/>
</dbReference>
<feature type="chain" id="PRO_5043848932" description="Cytochrome c domain-containing protein" evidence="6">
    <location>
        <begin position="28"/>
        <end position="979"/>
    </location>
</feature>
<dbReference type="InterPro" id="IPR011041">
    <property type="entry name" value="Quinoprot_gluc/sorb_DH_b-prop"/>
</dbReference>
<dbReference type="Gene3D" id="1.10.760.10">
    <property type="entry name" value="Cytochrome c-like domain"/>
    <property type="match status" value="1"/>
</dbReference>
<organism evidence="8">
    <name type="scientific">Oceaniferula spumae</name>
    <dbReference type="NCBI Taxonomy" id="2979115"/>
    <lineage>
        <taxon>Bacteria</taxon>
        <taxon>Pseudomonadati</taxon>
        <taxon>Verrucomicrobiota</taxon>
        <taxon>Verrucomicrobiia</taxon>
        <taxon>Verrucomicrobiales</taxon>
        <taxon>Verrucomicrobiaceae</taxon>
        <taxon>Oceaniferula</taxon>
    </lineage>
</organism>
<dbReference type="InterPro" id="IPR009056">
    <property type="entry name" value="Cyt_c-like_dom"/>
</dbReference>
<evidence type="ECO:0000256" key="3">
    <source>
        <dbReference type="ARBA" id="ARBA00023004"/>
    </source>
</evidence>
<dbReference type="PROSITE" id="PS51007">
    <property type="entry name" value="CYTC"/>
    <property type="match status" value="1"/>
</dbReference>
<dbReference type="Gene3D" id="2.120.10.30">
    <property type="entry name" value="TolB, C-terminal domain"/>
    <property type="match status" value="1"/>
</dbReference>
<dbReference type="GO" id="GO:0020037">
    <property type="term" value="F:heme binding"/>
    <property type="evidence" value="ECO:0007669"/>
    <property type="project" value="InterPro"/>
</dbReference>
<dbReference type="GO" id="GO:0009055">
    <property type="term" value="F:electron transfer activity"/>
    <property type="evidence" value="ECO:0007669"/>
    <property type="project" value="InterPro"/>
</dbReference>
<proteinExistence type="predicted"/>
<name>A0AAT9FIR0_9BACT</name>
<feature type="region of interest" description="Disordered" evidence="5">
    <location>
        <begin position="307"/>
        <end position="348"/>
    </location>
</feature>
<evidence type="ECO:0000313" key="8">
    <source>
        <dbReference type="EMBL" id="BDS05903.1"/>
    </source>
</evidence>